<dbReference type="AlphaFoldDB" id="A0A6P1ZB59"/>
<dbReference type="RefSeq" id="WP_208738345.1">
    <property type="nucleotide sequence ID" value="NZ_QMIF01000225.1"/>
</dbReference>
<name>A0A6P1ZB59_9BACT</name>
<feature type="non-terminal residue" evidence="2">
    <location>
        <position position="91"/>
    </location>
</feature>
<protein>
    <submittedName>
        <fullName evidence="2">Uncharacterized protein</fullName>
    </submittedName>
</protein>
<accession>A0A6P1ZB59</accession>
<proteinExistence type="predicted"/>
<organism evidence="2 3">
    <name type="scientific">Oceanidesulfovibrio marinus</name>
    <dbReference type="NCBI Taxonomy" id="370038"/>
    <lineage>
        <taxon>Bacteria</taxon>
        <taxon>Pseudomonadati</taxon>
        <taxon>Thermodesulfobacteriota</taxon>
        <taxon>Desulfovibrionia</taxon>
        <taxon>Desulfovibrionales</taxon>
        <taxon>Desulfovibrionaceae</taxon>
        <taxon>Oceanidesulfovibrio</taxon>
    </lineage>
</organism>
<gene>
    <name evidence="2" type="ORF">DQK91_22875</name>
</gene>
<feature type="region of interest" description="Disordered" evidence="1">
    <location>
        <begin position="1"/>
        <end position="32"/>
    </location>
</feature>
<evidence type="ECO:0000313" key="3">
    <source>
        <dbReference type="Proteomes" id="UP000434052"/>
    </source>
</evidence>
<comment type="caution">
    <text evidence="2">The sequence shown here is derived from an EMBL/GenBank/DDBJ whole genome shotgun (WGS) entry which is preliminary data.</text>
</comment>
<dbReference type="Proteomes" id="UP000434052">
    <property type="component" value="Unassembled WGS sequence"/>
</dbReference>
<feature type="compositionally biased region" description="Basic and acidic residues" evidence="1">
    <location>
        <begin position="1"/>
        <end position="11"/>
    </location>
</feature>
<sequence>MTHHIGIDKRNGKGQMIRENIGGSNMQGDGEPVERREVVGQGKRFDHVVLPGEGGLRRDVCGAVHDGELPVGAAVAGNGEKGVVVETVIAV</sequence>
<evidence type="ECO:0000256" key="1">
    <source>
        <dbReference type="SAM" id="MobiDB-lite"/>
    </source>
</evidence>
<dbReference type="EMBL" id="QMIF01000225">
    <property type="protein sequence ID" value="TVM26514.1"/>
    <property type="molecule type" value="Genomic_DNA"/>
</dbReference>
<reference evidence="2 3" key="1">
    <citation type="submission" date="2018-06" db="EMBL/GenBank/DDBJ databases">
        <title>Complete genome of Desulfovibrio marinus P48SEP.</title>
        <authorList>
            <person name="Crispim J.S."/>
            <person name="Vidigal P.M.P."/>
            <person name="Silva L.C.F."/>
            <person name="Araujo L.C."/>
            <person name="Laguardia C.N."/>
            <person name="Dias R.S."/>
            <person name="Sousa M.P."/>
            <person name="Paula S.O."/>
            <person name="Silva C."/>
        </authorList>
    </citation>
    <scope>NUCLEOTIDE SEQUENCE [LARGE SCALE GENOMIC DNA]</scope>
    <source>
        <strain evidence="2 3">P48SEP</strain>
    </source>
</reference>
<evidence type="ECO:0000313" key="2">
    <source>
        <dbReference type="EMBL" id="TVM26514.1"/>
    </source>
</evidence>